<protein>
    <submittedName>
        <fullName evidence="1">Uncharacterized protein</fullName>
    </submittedName>
</protein>
<accession>A0A8J7MEJ9</accession>
<dbReference type="AlphaFoldDB" id="A0A8J7MEJ9"/>
<evidence type="ECO:0000313" key="1">
    <source>
        <dbReference type="EMBL" id="MBK1791547.1"/>
    </source>
</evidence>
<organism evidence="1 2">
    <name type="scientific">Persicirhabdus sediminis</name>
    <dbReference type="NCBI Taxonomy" id="454144"/>
    <lineage>
        <taxon>Bacteria</taxon>
        <taxon>Pseudomonadati</taxon>
        <taxon>Verrucomicrobiota</taxon>
        <taxon>Verrucomicrobiia</taxon>
        <taxon>Verrucomicrobiales</taxon>
        <taxon>Verrucomicrobiaceae</taxon>
        <taxon>Persicirhabdus</taxon>
    </lineage>
</organism>
<dbReference type="Proteomes" id="UP000624703">
    <property type="component" value="Unassembled WGS sequence"/>
</dbReference>
<comment type="caution">
    <text evidence="1">The sequence shown here is derived from an EMBL/GenBank/DDBJ whole genome shotgun (WGS) entry which is preliminary data.</text>
</comment>
<sequence length="234" mass="26782">MALAEDSHVELRRLLESVEHGKPLGKSLDQIATEVAATNDLDLLDLALQVNNSSFLNLISSASFDESVMSAYNDQVVLTMLRTSSRFYWLCPPYKNSLDYVMRREVHNGRSGKISEYMRLRGWDGLTKVELNVKPKKLFGYHVDLFTYEKRIDVSNDFAQYLNEVVGAEPKIDLFEYVDDGRDDSEPTFSDGLCTVLSIDEMRKSKIEDLEKSLNQQFESFKEDEVDHSDGTRD</sequence>
<reference evidence="1" key="1">
    <citation type="submission" date="2021-01" db="EMBL/GenBank/DDBJ databases">
        <title>Modified the classification status of verrucomicrobia.</title>
        <authorList>
            <person name="Feng X."/>
        </authorList>
    </citation>
    <scope>NUCLEOTIDE SEQUENCE</scope>
    <source>
        <strain evidence="1">_KCTC 22039</strain>
    </source>
</reference>
<dbReference type="EMBL" id="JAENIM010000039">
    <property type="protein sequence ID" value="MBK1791547.1"/>
    <property type="molecule type" value="Genomic_DNA"/>
</dbReference>
<proteinExistence type="predicted"/>
<name>A0A8J7MEJ9_9BACT</name>
<gene>
    <name evidence="1" type="ORF">JIN82_10330</name>
</gene>
<keyword evidence="2" id="KW-1185">Reference proteome</keyword>
<evidence type="ECO:0000313" key="2">
    <source>
        <dbReference type="Proteomes" id="UP000624703"/>
    </source>
</evidence>